<organism evidence="2 3">
    <name type="scientific">Pyrus ussuriensis x Pyrus communis</name>
    <dbReference type="NCBI Taxonomy" id="2448454"/>
    <lineage>
        <taxon>Eukaryota</taxon>
        <taxon>Viridiplantae</taxon>
        <taxon>Streptophyta</taxon>
        <taxon>Embryophyta</taxon>
        <taxon>Tracheophyta</taxon>
        <taxon>Spermatophyta</taxon>
        <taxon>Magnoliopsida</taxon>
        <taxon>eudicotyledons</taxon>
        <taxon>Gunneridae</taxon>
        <taxon>Pentapetalae</taxon>
        <taxon>rosids</taxon>
        <taxon>fabids</taxon>
        <taxon>Rosales</taxon>
        <taxon>Rosaceae</taxon>
        <taxon>Amygdaloideae</taxon>
        <taxon>Maleae</taxon>
        <taxon>Pyrus</taxon>
    </lineage>
</organism>
<dbReference type="Proteomes" id="UP000327157">
    <property type="component" value="Chromosome 13"/>
</dbReference>
<feature type="chain" id="PRO_5024311959" description="Defensin-like protein" evidence="1">
    <location>
        <begin position="23"/>
        <end position="110"/>
    </location>
</feature>
<reference evidence="2 3" key="1">
    <citation type="submission" date="2019-09" db="EMBL/GenBank/DDBJ databases">
        <authorList>
            <person name="Ou C."/>
        </authorList>
    </citation>
    <scope>NUCLEOTIDE SEQUENCE [LARGE SCALE GENOMIC DNA]</scope>
    <source>
        <strain evidence="2">S2</strain>
        <tissue evidence="2">Leaf</tissue>
    </source>
</reference>
<accession>A0A5N5FAG1</accession>
<protein>
    <recommendedName>
        <fullName evidence="4">Defensin-like protein</fullName>
    </recommendedName>
</protein>
<reference evidence="2 3" key="3">
    <citation type="submission" date="2019-11" db="EMBL/GenBank/DDBJ databases">
        <title>A de novo genome assembly of a pear dwarfing rootstock.</title>
        <authorList>
            <person name="Wang F."/>
            <person name="Wang J."/>
            <person name="Li S."/>
            <person name="Zhang Y."/>
            <person name="Fang M."/>
            <person name="Ma L."/>
            <person name="Zhao Y."/>
            <person name="Jiang S."/>
        </authorList>
    </citation>
    <scope>NUCLEOTIDE SEQUENCE [LARGE SCALE GENOMIC DNA]</scope>
    <source>
        <strain evidence="2">S2</strain>
        <tissue evidence="2">Leaf</tissue>
    </source>
</reference>
<keyword evidence="1" id="KW-0732">Signal</keyword>
<keyword evidence="3" id="KW-1185">Reference proteome</keyword>
<evidence type="ECO:0000313" key="2">
    <source>
        <dbReference type="EMBL" id="KAB2599957.1"/>
    </source>
</evidence>
<evidence type="ECO:0000256" key="1">
    <source>
        <dbReference type="SAM" id="SignalP"/>
    </source>
</evidence>
<sequence>MANFSASFYLFALLLAFTSVKTMTTMVNADCYLATIGGGCPDKHQCEITCSTCNRGVGEVRSFCKPGGGGIPYEQCVCVMAKGAPCNPPPPPKCPDWPRALSSTNVTANL</sequence>
<reference evidence="3" key="2">
    <citation type="submission" date="2019-10" db="EMBL/GenBank/DDBJ databases">
        <title>A de novo genome assembly of a pear dwarfing rootstock.</title>
        <authorList>
            <person name="Wang F."/>
            <person name="Wang J."/>
            <person name="Li S."/>
            <person name="Zhang Y."/>
            <person name="Fang M."/>
            <person name="Ma L."/>
            <person name="Zhao Y."/>
            <person name="Jiang S."/>
        </authorList>
    </citation>
    <scope>NUCLEOTIDE SEQUENCE [LARGE SCALE GENOMIC DNA]</scope>
</reference>
<dbReference type="OrthoDB" id="1194176at2759"/>
<feature type="signal peptide" evidence="1">
    <location>
        <begin position="1"/>
        <end position="22"/>
    </location>
</feature>
<evidence type="ECO:0008006" key="4">
    <source>
        <dbReference type="Google" id="ProtNLM"/>
    </source>
</evidence>
<dbReference type="EMBL" id="SMOL01000753">
    <property type="protein sequence ID" value="KAB2599957.1"/>
    <property type="molecule type" value="Genomic_DNA"/>
</dbReference>
<comment type="caution">
    <text evidence="2">The sequence shown here is derived from an EMBL/GenBank/DDBJ whole genome shotgun (WGS) entry which is preliminary data.</text>
</comment>
<gene>
    <name evidence="2" type="ORF">D8674_010228</name>
</gene>
<evidence type="ECO:0000313" key="3">
    <source>
        <dbReference type="Proteomes" id="UP000327157"/>
    </source>
</evidence>
<name>A0A5N5FAG1_9ROSA</name>
<proteinExistence type="predicted"/>
<dbReference type="AlphaFoldDB" id="A0A5N5FAG1"/>